<evidence type="ECO:0000313" key="3">
    <source>
        <dbReference type="Proteomes" id="UP000693672"/>
    </source>
</evidence>
<comment type="caution">
    <text evidence="2">The sequence shown here is derived from an EMBL/GenBank/DDBJ whole genome shotgun (WGS) entry which is preliminary data.</text>
</comment>
<dbReference type="EMBL" id="CAJVAS010000018">
    <property type="protein sequence ID" value="CAG7637350.1"/>
    <property type="molecule type" value="Genomic_DNA"/>
</dbReference>
<reference evidence="2" key="1">
    <citation type="submission" date="2021-06" db="EMBL/GenBank/DDBJ databases">
        <authorList>
            <person name="Criscuolo A."/>
        </authorList>
    </citation>
    <scope>NUCLEOTIDE SEQUENCE</scope>
    <source>
        <strain evidence="2">CIP111600</strain>
    </source>
</reference>
<proteinExistence type="predicted"/>
<dbReference type="InterPro" id="IPR026838">
    <property type="entry name" value="YheC/D"/>
</dbReference>
<feature type="compositionally biased region" description="Polar residues" evidence="1">
    <location>
        <begin position="258"/>
        <end position="267"/>
    </location>
</feature>
<evidence type="ECO:0008006" key="4">
    <source>
        <dbReference type="Google" id="ProtNLM"/>
    </source>
</evidence>
<dbReference type="AlphaFoldDB" id="A0A916K639"/>
<accession>A0A916K639</accession>
<organism evidence="2 3">
    <name type="scientific">Paenibacillus solanacearum</name>
    <dbReference type="NCBI Taxonomy" id="2048548"/>
    <lineage>
        <taxon>Bacteria</taxon>
        <taxon>Bacillati</taxon>
        <taxon>Bacillota</taxon>
        <taxon>Bacilli</taxon>
        <taxon>Bacillales</taxon>
        <taxon>Paenibacillaceae</taxon>
        <taxon>Paenibacillus</taxon>
    </lineage>
</organism>
<gene>
    <name evidence="2" type="ORF">PAESOLCIP111_03834</name>
</gene>
<dbReference type="Pfam" id="PF14398">
    <property type="entry name" value="ATPgrasp_YheCD"/>
    <property type="match status" value="1"/>
</dbReference>
<sequence length="312" mass="36053">MSLFGKMYPWSKWRKHEALWEHTELRPHLPETAKLSHGQLLVFLDKYRVVYVKPCYGGGGRGIIKLTRDEDWVQVQTLTDKKTIAIDCLYAYLAQIIGKKSYVIQQGIDLLDIQDRKIDFRVLLLKPRTKWVFMGSMGKLGVKGQVVTNHCRGGKSIIVHNAIQESTDWQGEQIDELEQTLHRLGHQIAQVLERRFPLISELGLDMGIDREGNVWLIEANTRPHYNLFKHHKDPALYNKIRGTIRRLRSVRPGFPKKTVQTRSQSHGNDAKFPKNRRNGLFIPHPRSRTKTAPPGRLNARTTADECRLRSRA</sequence>
<dbReference type="Proteomes" id="UP000693672">
    <property type="component" value="Unassembled WGS sequence"/>
</dbReference>
<protein>
    <recommendedName>
        <fullName evidence="4">YheC/YheD family protein</fullName>
    </recommendedName>
</protein>
<evidence type="ECO:0000256" key="1">
    <source>
        <dbReference type="SAM" id="MobiDB-lite"/>
    </source>
</evidence>
<feature type="region of interest" description="Disordered" evidence="1">
    <location>
        <begin position="252"/>
        <end position="312"/>
    </location>
</feature>
<keyword evidence="3" id="KW-1185">Reference proteome</keyword>
<dbReference type="RefSeq" id="WP_218093577.1">
    <property type="nucleotide sequence ID" value="NZ_CAJVAS010000018.1"/>
</dbReference>
<evidence type="ECO:0000313" key="2">
    <source>
        <dbReference type="EMBL" id="CAG7637350.1"/>
    </source>
</evidence>
<name>A0A916K639_9BACL</name>
<feature type="compositionally biased region" description="Basic and acidic residues" evidence="1">
    <location>
        <begin position="302"/>
        <end position="312"/>
    </location>
</feature>